<feature type="domain" description="YTH" evidence="5">
    <location>
        <begin position="452"/>
        <end position="587"/>
    </location>
</feature>
<comment type="caution">
    <text evidence="6">The sequence shown here is derived from an EMBL/GenBank/DDBJ whole genome shotgun (WGS) entry which is preliminary data.</text>
</comment>
<feature type="region of interest" description="Disordered" evidence="4">
    <location>
        <begin position="608"/>
        <end position="673"/>
    </location>
</feature>
<accession>A0A6A0GU15</accession>
<dbReference type="GO" id="GO:0003729">
    <property type="term" value="F:mRNA binding"/>
    <property type="evidence" value="ECO:0007669"/>
    <property type="project" value="TreeGrafter"/>
</dbReference>
<dbReference type="Proteomes" id="UP000711488">
    <property type="component" value="Unassembled WGS sequence"/>
</dbReference>
<feature type="compositionally biased region" description="Low complexity" evidence="4">
    <location>
        <begin position="401"/>
        <end position="413"/>
    </location>
</feature>
<name>A0A6A0GU15_HYAAZ</name>
<dbReference type="PANTHER" id="PTHR12357:SF89">
    <property type="entry name" value="YTH DOMAIN-CONTAINING FAMILY PROTEIN"/>
    <property type="match status" value="1"/>
</dbReference>
<evidence type="ECO:0000256" key="4">
    <source>
        <dbReference type="SAM" id="MobiDB-lite"/>
    </source>
</evidence>
<evidence type="ECO:0000313" key="6">
    <source>
        <dbReference type="EMBL" id="KAA0186992.1"/>
    </source>
</evidence>
<evidence type="ECO:0000256" key="3">
    <source>
        <dbReference type="ARBA" id="ARBA00022884"/>
    </source>
</evidence>
<dbReference type="PROSITE" id="PS50882">
    <property type="entry name" value="YTH"/>
    <property type="match status" value="1"/>
</dbReference>
<dbReference type="GO" id="GO:1990247">
    <property type="term" value="F:N6-methyladenosine-containing RNA reader activity"/>
    <property type="evidence" value="ECO:0007669"/>
    <property type="project" value="TreeGrafter"/>
</dbReference>
<feature type="region of interest" description="Disordered" evidence="4">
    <location>
        <begin position="32"/>
        <end position="413"/>
    </location>
</feature>
<dbReference type="Pfam" id="PF04146">
    <property type="entry name" value="YTH"/>
    <property type="match status" value="1"/>
</dbReference>
<reference evidence="6" key="1">
    <citation type="submission" date="2014-08" db="EMBL/GenBank/DDBJ databases">
        <authorList>
            <person name="Murali S."/>
            <person name="Richards S."/>
            <person name="Bandaranaike D."/>
            <person name="Bellair M."/>
            <person name="Blankenburg K."/>
            <person name="Chao H."/>
            <person name="Dinh H."/>
            <person name="Doddapaneni H."/>
            <person name="Dugan-Rocha S."/>
            <person name="Elkadiri S."/>
            <person name="Gnanaolivu R."/>
            <person name="Hughes D."/>
            <person name="Lee S."/>
            <person name="Li M."/>
            <person name="Ming W."/>
            <person name="Munidasa M."/>
            <person name="Muniz J."/>
            <person name="Nguyen L."/>
            <person name="Osuji N."/>
            <person name="Pu L.-L."/>
            <person name="Puazo M."/>
            <person name="Skinner E."/>
            <person name="Qu C."/>
            <person name="Quiroz J."/>
            <person name="Raj R."/>
            <person name="Weissenberger G."/>
            <person name="Xin Y."/>
            <person name="Zou X."/>
            <person name="Han Y."/>
            <person name="Worley K."/>
            <person name="Muzny D."/>
            <person name="Gibbs R."/>
        </authorList>
    </citation>
    <scope>NUCLEOTIDE SEQUENCE</scope>
    <source>
        <strain evidence="6">HAZT.00-mixed</strain>
        <tissue evidence="6">Whole organism</tissue>
    </source>
</reference>
<feature type="compositionally biased region" description="Low complexity" evidence="4">
    <location>
        <begin position="660"/>
        <end position="670"/>
    </location>
</feature>
<feature type="compositionally biased region" description="Pro residues" evidence="4">
    <location>
        <begin position="259"/>
        <end position="269"/>
    </location>
</feature>
<feature type="compositionally biased region" description="Basic residues" evidence="4">
    <location>
        <begin position="650"/>
        <end position="659"/>
    </location>
</feature>
<evidence type="ECO:0000256" key="2">
    <source>
        <dbReference type="ARBA" id="ARBA00022490"/>
    </source>
</evidence>
<feature type="compositionally biased region" description="Polar residues" evidence="4">
    <location>
        <begin position="38"/>
        <end position="49"/>
    </location>
</feature>
<proteinExistence type="predicted"/>
<keyword evidence="2" id="KW-0963">Cytoplasm</keyword>
<feature type="compositionally biased region" description="Low complexity" evidence="4">
    <location>
        <begin position="290"/>
        <end position="305"/>
    </location>
</feature>
<dbReference type="GO" id="GO:0005737">
    <property type="term" value="C:cytoplasm"/>
    <property type="evidence" value="ECO:0007669"/>
    <property type="project" value="UniProtKB-SubCell"/>
</dbReference>
<protein>
    <recommendedName>
        <fullName evidence="5">YTH domain-containing protein</fullName>
    </recommendedName>
</protein>
<dbReference type="CDD" id="cd21134">
    <property type="entry name" value="YTH"/>
    <property type="match status" value="1"/>
</dbReference>
<dbReference type="InterPro" id="IPR007275">
    <property type="entry name" value="YTH_domain"/>
</dbReference>
<evidence type="ECO:0000259" key="5">
    <source>
        <dbReference type="PROSITE" id="PS50882"/>
    </source>
</evidence>
<sequence>MIVNKISYSYRNKPAITCKVISIFTGNPNSWAAESHQQDSQKYGQQNYDDVNRQVDSENNKNDDSLERGVHALSLADKTPGDGGAPEAVSQTTHDAGPSEGLTLVSQPKKSMSWANIASKPAKQLPTRRKEKTVLTSRHMDIGTWDNKNGPGAKPSAPLPAPRPAWEPPRTSARTTTTYTSTAAPQTPNPAATTTTAAPTTDPASTPTTTASSATSTADTTASTSATAVSTSASTTSTSTLSESIPTLSPSNPTTPAATPAPTPTPPPTPHHHQTEHHQHQQYSQKTREQQPQQQLPQPQQMPPQYAVAQHHTMPPPGNMQMPLNAPKQHLLQHHHQDQAPPQHQHNRSSLSPKPAHHQQATPPHPMEEKMPQVTSHMGRPAQQDAHQQNVQPTHGHDNNLSSSDKSPAPDASLELLHESPRPEESSSPILEDLRQRNKYNPSELSLDTTNARFFVIKSYSEDDVHRAIKYEIWCSTEHGNKRLDQAFKDQAERNAPLYLLFSVNGTGHFCGIAEMLSCVDYSSSASVWAQDKWKGQFKVKWIYVKDVPNTQLRHIKLENNENKPVTKSRDTQEVLPDKGRQVLQIIHSFRHSSSIFDDFTHYERRQEEIKSKRNNMDGSSDDGRPMDYHRNHDQQQPYYGGHNYGGRGGRGRGYHHNNYHPQHYGNYNAGPGGGRGYGRGHYGGGHHDGLA</sequence>
<feature type="compositionally biased region" description="Basic and acidic residues" evidence="4">
    <location>
        <begin position="50"/>
        <end position="70"/>
    </location>
</feature>
<reference evidence="6" key="3">
    <citation type="submission" date="2019-06" db="EMBL/GenBank/DDBJ databases">
        <authorList>
            <person name="Poynton C."/>
            <person name="Hasenbein S."/>
            <person name="Benoit J.B."/>
            <person name="Sepulveda M.S."/>
            <person name="Poelchau M.F."/>
            <person name="Murali S.C."/>
            <person name="Chen S."/>
            <person name="Glastad K.M."/>
            <person name="Werren J.H."/>
            <person name="Vineis J.H."/>
            <person name="Bowen J.L."/>
            <person name="Friedrich M."/>
            <person name="Jones J."/>
            <person name="Robertson H.M."/>
            <person name="Feyereisen R."/>
            <person name="Mechler-Hickson A."/>
            <person name="Mathers N."/>
            <person name="Lee C.E."/>
            <person name="Colbourne J.K."/>
            <person name="Biales A."/>
            <person name="Johnston J.S."/>
            <person name="Wellborn G.A."/>
            <person name="Rosendale A.J."/>
            <person name="Cridge A.G."/>
            <person name="Munoz-Torres M.C."/>
            <person name="Bain P.A."/>
            <person name="Manny A.R."/>
            <person name="Major K.M."/>
            <person name="Lambert F.N."/>
            <person name="Vulpe C.D."/>
            <person name="Tuck P."/>
            <person name="Blalock B.J."/>
            <person name="Lin Y.-Y."/>
            <person name="Smith M.E."/>
            <person name="Ochoa-Acuna H."/>
            <person name="Chen M.-J.M."/>
            <person name="Childers C.P."/>
            <person name="Qu J."/>
            <person name="Dugan S."/>
            <person name="Lee S.L."/>
            <person name="Chao H."/>
            <person name="Dinh H."/>
            <person name="Han Y."/>
            <person name="Doddapaneni H."/>
            <person name="Worley K.C."/>
            <person name="Muzny D.M."/>
            <person name="Gibbs R.A."/>
            <person name="Richards S."/>
        </authorList>
    </citation>
    <scope>NUCLEOTIDE SEQUENCE</scope>
    <source>
        <strain evidence="6">HAZT.00-mixed</strain>
        <tissue evidence="6">Whole organism</tissue>
    </source>
</reference>
<feature type="compositionally biased region" description="Polar residues" evidence="4">
    <location>
        <begin position="104"/>
        <end position="116"/>
    </location>
</feature>
<dbReference type="InterPro" id="IPR045168">
    <property type="entry name" value="YTH_prot"/>
</dbReference>
<organism evidence="6">
    <name type="scientific">Hyalella azteca</name>
    <name type="common">Amphipod</name>
    <dbReference type="NCBI Taxonomy" id="294128"/>
    <lineage>
        <taxon>Eukaryota</taxon>
        <taxon>Metazoa</taxon>
        <taxon>Ecdysozoa</taxon>
        <taxon>Arthropoda</taxon>
        <taxon>Crustacea</taxon>
        <taxon>Multicrustacea</taxon>
        <taxon>Malacostraca</taxon>
        <taxon>Eumalacostraca</taxon>
        <taxon>Peracarida</taxon>
        <taxon>Amphipoda</taxon>
        <taxon>Senticaudata</taxon>
        <taxon>Talitrida</taxon>
        <taxon>Talitroidea</taxon>
        <taxon>Hyalellidae</taxon>
        <taxon>Hyalella</taxon>
    </lineage>
</organism>
<feature type="compositionally biased region" description="Pro residues" evidence="4">
    <location>
        <begin position="157"/>
        <end position="167"/>
    </location>
</feature>
<reference evidence="6" key="2">
    <citation type="journal article" date="2018" name="Environ. Sci. Technol.">
        <title>The Toxicogenome of Hyalella azteca: A Model for Sediment Ecotoxicology and Evolutionary Toxicology.</title>
        <authorList>
            <person name="Poynton H.C."/>
            <person name="Hasenbein S."/>
            <person name="Benoit J.B."/>
            <person name="Sepulveda M.S."/>
            <person name="Poelchau M.F."/>
            <person name="Hughes D.S.T."/>
            <person name="Murali S.C."/>
            <person name="Chen S."/>
            <person name="Glastad K.M."/>
            <person name="Goodisman M.A.D."/>
            <person name="Werren J.H."/>
            <person name="Vineis J.H."/>
            <person name="Bowen J.L."/>
            <person name="Friedrich M."/>
            <person name="Jones J."/>
            <person name="Robertson H.M."/>
            <person name="Feyereisen R."/>
            <person name="Mechler-Hickson A."/>
            <person name="Mathers N."/>
            <person name="Lee C.E."/>
            <person name="Colbourne J.K."/>
            <person name="Biales A."/>
            <person name="Johnston J.S."/>
            <person name="Wellborn G.A."/>
            <person name="Rosendale A.J."/>
            <person name="Cridge A.G."/>
            <person name="Munoz-Torres M.C."/>
            <person name="Bain P.A."/>
            <person name="Manny A.R."/>
            <person name="Major K.M."/>
            <person name="Lambert F.N."/>
            <person name="Vulpe C.D."/>
            <person name="Tuck P."/>
            <person name="Blalock B.J."/>
            <person name="Lin Y.Y."/>
            <person name="Smith M.E."/>
            <person name="Ochoa-Acuna H."/>
            <person name="Chen M.M."/>
            <person name="Childers C.P."/>
            <person name="Qu J."/>
            <person name="Dugan S."/>
            <person name="Lee S.L."/>
            <person name="Chao H."/>
            <person name="Dinh H."/>
            <person name="Han Y."/>
            <person name="Doddapaneni H."/>
            <person name="Worley K.C."/>
            <person name="Muzny D.M."/>
            <person name="Gibbs R.A."/>
            <person name="Richards S."/>
        </authorList>
    </citation>
    <scope>NUCLEOTIDE SEQUENCE</scope>
    <source>
        <strain evidence="6">HAZT.00-mixed</strain>
        <tissue evidence="6">Whole organism</tissue>
    </source>
</reference>
<keyword evidence="3" id="KW-0694">RNA-binding</keyword>
<feature type="compositionally biased region" description="Low complexity" evidence="4">
    <location>
        <begin position="168"/>
        <end position="258"/>
    </location>
</feature>
<feature type="compositionally biased region" description="Basic and acidic residues" evidence="4">
    <location>
        <begin position="608"/>
        <end position="634"/>
    </location>
</feature>
<evidence type="ECO:0000256" key="1">
    <source>
        <dbReference type="ARBA" id="ARBA00004496"/>
    </source>
</evidence>
<dbReference type="FunFam" id="3.10.590.10:FF:000001">
    <property type="entry name" value="YTH domain family 1, isoform CRA_a"/>
    <property type="match status" value="1"/>
</dbReference>
<gene>
    <name evidence="6" type="ORF">HAZT_HAZT003035</name>
</gene>
<dbReference type="EMBL" id="JQDR03015239">
    <property type="protein sequence ID" value="KAA0186992.1"/>
    <property type="molecule type" value="Genomic_DNA"/>
</dbReference>
<dbReference type="PANTHER" id="PTHR12357">
    <property type="entry name" value="YTH YT521-B HOMOLOGY DOMAIN-CONTAINING"/>
    <property type="match status" value="1"/>
</dbReference>
<dbReference type="AlphaFoldDB" id="A0A6A0GU15"/>
<dbReference type="GO" id="GO:0061157">
    <property type="term" value="P:mRNA destabilization"/>
    <property type="evidence" value="ECO:0007669"/>
    <property type="project" value="TreeGrafter"/>
</dbReference>
<dbReference type="Gene3D" id="3.10.590.10">
    <property type="entry name" value="ph1033 like domains"/>
    <property type="match status" value="1"/>
</dbReference>
<comment type="subcellular location">
    <subcellularLocation>
        <location evidence="1">Cytoplasm</location>
    </subcellularLocation>
</comment>